<reference evidence="2" key="1">
    <citation type="submission" date="2017-02" db="EMBL/GenBank/DDBJ databases">
        <authorList>
            <person name="Varghese N."/>
            <person name="Submissions S."/>
        </authorList>
    </citation>
    <scope>NUCLEOTIDE SEQUENCE [LARGE SCALE GENOMIC DNA]</scope>
    <source>
        <strain evidence="2">ATCC 27094</strain>
    </source>
</reference>
<dbReference type="Gene3D" id="3.30.428.10">
    <property type="entry name" value="HIT-like"/>
    <property type="match status" value="1"/>
</dbReference>
<dbReference type="AlphaFoldDB" id="A0A1T4TD17"/>
<organism evidence="1 2">
    <name type="scientific">Enhydrobacter aerosaccus</name>
    <dbReference type="NCBI Taxonomy" id="225324"/>
    <lineage>
        <taxon>Bacteria</taxon>
        <taxon>Pseudomonadati</taxon>
        <taxon>Pseudomonadota</taxon>
        <taxon>Alphaproteobacteria</taxon>
        <taxon>Hyphomicrobiales</taxon>
        <taxon>Enhydrobacter</taxon>
    </lineage>
</organism>
<dbReference type="SUPFAM" id="SSF54197">
    <property type="entry name" value="HIT-like"/>
    <property type="match status" value="1"/>
</dbReference>
<gene>
    <name evidence="1" type="ORF">SAMN02745126_06033</name>
</gene>
<dbReference type="InterPro" id="IPR036265">
    <property type="entry name" value="HIT-like_sf"/>
</dbReference>
<dbReference type="STRING" id="225324.SAMN02745126_06033"/>
<dbReference type="Proteomes" id="UP000190092">
    <property type="component" value="Unassembled WGS sequence"/>
</dbReference>
<proteinExistence type="predicted"/>
<dbReference type="EMBL" id="FUWJ01000015">
    <property type="protein sequence ID" value="SKA38266.1"/>
    <property type="molecule type" value="Genomic_DNA"/>
</dbReference>
<evidence type="ECO:0000313" key="1">
    <source>
        <dbReference type="EMBL" id="SKA38266.1"/>
    </source>
</evidence>
<dbReference type="RefSeq" id="WP_085937773.1">
    <property type="nucleotide sequence ID" value="NZ_FUWJ01000015.1"/>
</dbReference>
<name>A0A1T4TD17_9HYPH</name>
<keyword evidence="1" id="KW-0378">Hydrolase</keyword>
<dbReference type="OrthoDB" id="9799145at2"/>
<keyword evidence="2" id="KW-1185">Reference proteome</keyword>
<accession>A0A1T4TD17</accession>
<sequence>MSRSANLIERRVAAARAGINPYVICRMTSGWLVIGDVQPLPGYCVLLADPVVESLNSLDVADRIQYSLDTIRVGDALLAATDAWRINYETLGNSEPALHTHIIPRYRWEPDERRGRPAWVGYEWKTSRKFDPSSDAPFVERMRALLLAQ</sequence>
<dbReference type="GO" id="GO:0016787">
    <property type="term" value="F:hydrolase activity"/>
    <property type="evidence" value="ECO:0007669"/>
    <property type="project" value="UniProtKB-KW"/>
</dbReference>
<protein>
    <submittedName>
        <fullName evidence="1">Diadenosine tetraphosphate (Ap4A) hydrolase</fullName>
    </submittedName>
</protein>
<evidence type="ECO:0000313" key="2">
    <source>
        <dbReference type="Proteomes" id="UP000190092"/>
    </source>
</evidence>